<name>A0A5M9IPB1_9PSED</name>
<protein>
    <submittedName>
        <fullName evidence="1">Uncharacterized protein</fullName>
    </submittedName>
</protein>
<dbReference type="AlphaFoldDB" id="A0A5M9IPB1"/>
<dbReference type="EMBL" id="VTFH01000002">
    <property type="protein sequence ID" value="KAA8558012.1"/>
    <property type="molecule type" value="Genomic_DNA"/>
</dbReference>
<sequence length="137" mass="16091">MFETYEQARLKNPLFVLEEGTHRWAYVSQTSNHEWFFVTYQTVDQDVSSQQQFMVPAAQYLLGLASRDTPEEFIEEIQLVSPPWLNEKGRWLMEPIRAIQSVDQRFCYELMDGQVYPSELLGHPANTLWSRDAKANE</sequence>
<evidence type="ECO:0000313" key="2">
    <source>
        <dbReference type="Proteomes" id="UP000323425"/>
    </source>
</evidence>
<comment type="caution">
    <text evidence="1">The sequence shown here is derived from an EMBL/GenBank/DDBJ whole genome shotgun (WGS) entry which is preliminary data.</text>
</comment>
<gene>
    <name evidence="1" type="ORF">FX985_04351</name>
</gene>
<dbReference type="RefSeq" id="WP_190362382.1">
    <property type="nucleotide sequence ID" value="NZ_VTFH01000002.1"/>
</dbReference>
<dbReference type="Proteomes" id="UP000323425">
    <property type="component" value="Unassembled WGS sequence"/>
</dbReference>
<organism evidence="1 2">
    <name type="scientific">Pseudomonas extremaustralis</name>
    <dbReference type="NCBI Taxonomy" id="359110"/>
    <lineage>
        <taxon>Bacteria</taxon>
        <taxon>Pseudomonadati</taxon>
        <taxon>Pseudomonadota</taxon>
        <taxon>Gammaproteobacteria</taxon>
        <taxon>Pseudomonadales</taxon>
        <taxon>Pseudomonadaceae</taxon>
        <taxon>Pseudomonas</taxon>
    </lineage>
</organism>
<evidence type="ECO:0000313" key="1">
    <source>
        <dbReference type="EMBL" id="KAA8558012.1"/>
    </source>
</evidence>
<reference evidence="1 2" key="1">
    <citation type="journal article" date="2018" name="Plant Biotechnol. Rep.">
        <title>Diversity and antifungal activity of endophytic bacteria associated with Panax ginseng seedlings.</title>
        <authorList>
            <person name="Park J.M."/>
            <person name="Hong C.E."/>
            <person name="Jo S.H."/>
        </authorList>
    </citation>
    <scope>NUCLEOTIDE SEQUENCE [LARGE SCALE GENOMIC DNA]</scope>
    <source>
        <strain evidence="1 2">PgKB38</strain>
    </source>
</reference>
<proteinExistence type="predicted"/>
<accession>A0A5M9IPB1</accession>